<gene>
    <name evidence="1" type="ORF">AMD01_03120</name>
</gene>
<dbReference type="AlphaFoldDB" id="A0A0M0LJ76"/>
<dbReference type="PATRIC" id="fig|284581.3.peg.910"/>
<organism evidence="1 2">
    <name type="scientific">Priestia koreensis</name>
    <dbReference type="NCBI Taxonomy" id="284581"/>
    <lineage>
        <taxon>Bacteria</taxon>
        <taxon>Bacillati</taxon>
        <taxon>Bacillota</taxon>
        <taxon>Bacilli</taxon>
        <taxon>Bacillales</taxon>
        <taxon>Bacillaceae</taxon>
        <taxon>Priestia</taxon>
    </lineage>
</organism>
<evidence type="ECO:0000313" key="1">
    <source>
        <dbReference type="EMBL" id="KOO50942.1"/>
    </source>
</evidence>
<dbReference type="InterPro" id="IPR046126">
    <property type="entry name" value="DUF6123"/>
</dbReference>
<dbReference type="EMBL" id="LILC01000002">
    <property type="protein sequence ID" value="KOO50942.1"/>
    <property type="molecule type" value="Genomic_DNA"/>
</dbReference>
<accession>A0A0M0LJ76</accession>
<keyword evidence="2" id="KW-1185">Reference proteome</keyword>
<reference evidence="2" key="1">
    <citation type="submission" date="2015-08" db="EMBL/GenBank/DDBJ databases">
        <title>Fjat-14210 dsm16467.</title>
        <authorList>
            <person name="Liu B."/>
            <person name="Wang J."/>
            <person name="Zhu Y."/>
            <person name="Liu G."/>
            <person name="Chen Q."/>
            <person name="Chen Z."/>
            <person name="Lan J."/>
            <person name="Che J."/>
            <person name="Ge C."/>
            <person name="Shi H."/>
            <person name="Pan Z."/>
            <person name="Liu X."/>
        </authorList>
    </citation>
    <scope>NUCLEOTIDE SEQUENCE [LARGE SCALE GENOMIC DNA]</scope>
    <source>
        <strain evidence="2">DSM 16467</strain>
    </source>
</reference>
<proteinExistence type="predicted"/>
<comment type="caution">
    <text evidence="1">The sequence shown here is derived from an EMBL/GenBank/DDBJ whole genome shotgun (WGS) entry which is preliminary data.</text>
</comment>
<protein>
    <submittedName>
        <fullName evidence="1">Uncharacterized protein</fullName>
    </submittedName>
</protein>
<dbReference type="Pfam" id="PF19618">
    <property type="entry name" value="DUF6123"/>
    <property type="match status" value="1"/>
</dbReference>
<name>A0A0M0LJ76_9BACI</name>
<dbReference type="Proteomes" id="UP000037558">
    <property type="component" value="Unassembled WGS sequence"/>
</dbReference>
<evidence type="ECO:0000313" key="2">
    <source>
        <dbReference type="Proteomes" id="UP000037558"/>
    </source>
</evidence>
<sequence length="87" mass="10288">MRTIEEYLLYLEEKGFHLREDARGFIAFGQQYAGASEEVVIYAIEWTLKMQREFDGSFFMSLVESLTAEKIQTRRQATMFFEQKGMI</sequence>